<evidence type="ECO:0008006" key="4">
    <source>
        <dbReference type="Google" id="ProtNLM"/>
    </source>
</evidence>
<sequence>MVWVQLPDLPPEFFNQLAVMRIAERIGKPFRVDIATLEGARMNYARVCVEVDLTRQLLSKYKVEEVLSKETGDNEEKKAVGSKGTIVRTEVPSGNEHVETQGQKKVGGKKSQENQQEKRVVTLGNNEKNAQDLRSGREVEKDKQTQLNLKANPPGARPAHASEIKLGKDKKGNKNLNGAGNRSPLGH</sequence>
<feature type="compositionally biased region" description="Basic and acidic residues" evidence="1">
    <location>
        <begin position="160"/>
        <end position="172"/>
    </location>
</feature>
<proteinExistence type="predicted"/>
<feature type="compositionally biased region" description="Basic and acidic residues" evidence="1">
    <location>
        <begin position="70"/>
        <end position="79"/>
    </location>
</feature>
<name>A0AAV2CHI3_9ROSI</name>
<dbReference type="PANTHER" id="PTHR31286">
    <property type="entry name" value="GLYCINE-RICH CELL WALL STRUCTURAL PROTEIN 1.8-LIKE"/>
    <property type="match status" value="1"/>
</dbReference>
<evidence type="ECO:0000313" key="2">
    <source>
        <dbReference type="EMBL" id="CAL1355499.1"/>
    </source>
</evidence>
<dbReference type="EMBL" id="OZ034813">
    <property type="protein sequence ID" value="CAL1355499.1"/>
    <property type="molecule type" value="Genomic_DNA"/>
</dbReference>
<feature type="compositionally biased region" description="Basic and acidic residues" evidence="1">
    <location>
        <begin position="129"/>
        <end position="144"/>
    </location>
</feature>
<feature type="compositionally biased region" description="Basic and acidic residues" evidence="1">
    <location>
        <begin position="110"/>
        <end position="120"/>
    </location>
</feature>
<protein>
    <recommendedName>
        <fullName evidence="4">DUF4283 domain-containing protein</fullName>
    </recommendedName>
</protein>
<accession>A0AAV2CHI3</accession>
<gene>
    <name evidence="2" type="ORF">LTRI10_LOCUS3257</name>
</gene>
<evidence type="ECO:0000256" key="1">
    <source>
        <dbReference type="SAM" id="MobiDB-lite"/>
    </source>
</evidence>
<organism evidence="2 3">
    <name type="scientific">Linum trigynum</name>
    <dbReference type="NCBI Taxonomy" id="586398"/>
    <lineage>
        <taxon>Eukaryota</taxon>
        <taxon>Viridiplantae</taxon>
        <taxon>Streptophyta</taxon>
        <taxon>Embryophyta</taxon>
        <taxon>Tracheophyta</taxon>
        <taxon>Spermatophyta</taxon>
        <taxon>Magnoliopsida</taxon>
        <taxon>eudicotyledons</taxon>
        <taxon>Gunneridae</taxon>
        <taxon>Pentapetalae</taxon>
        <taxon>rosids</taxon>
        <taxon>fabids</taxon>
        <taxon>Malpighiales</taxon>
        <taxon>Linaceae</taxon>
        <taxon>Linum</taxon>
    </lineage>
</organism>
<evidence type="ECO:0000313" key="3">
    <source>
        <dbReference type="Proteomes" id="UP001497516"/>
    </source>
</evidence>
<keyword evidence="3" id="KW-1185">Reference proteome</keyword>
<dbReference type="PANTHER" id="PTHR31286:SF180">
    <property type="entry name" value="OS10G0362600 PROTEIN"/>
    <property type="match status" value="1"/>
</dbReference>
<dbReference type="AlphaFoldDB" id="A0AAV2CHI3"/>
<reference evidence="2 3" key="1">
    <citation type="submission" date="2024-04" db="EMBL/GenBank/DDBJ databases">
        <authorList>
            <person name="Fracassetti M."/>
        </authorList>
    </citation>
    <scope>NUCLEOTIDE SEQUENCE [LARGE SCALE GENOMIC DNA]</scope>
</reference>
<feature type="region of interest" description="Disordered" evidence="1">
    <location>
        <begin position="70"/>
        <end position="187"/>
    </location>
</feature>
<dbReference type="Proteomes" id="UP001497516">
    <property type="component" value="Chromosome 1"/>
</dbReference>
<dbReference type="InterPro" id="IPR040256">
    <property type="entry name" value="At4g02000-like"/>
</dbReference>